<dbReference type="Pfam" id="PF02537">
    <property type="entry name" value="CRCB"/>
    <property type="match status" value="1"/>
</dbReference>
<organism evidence="13 14">
    <name type="scientific">Candidatus Marimicrobium litorale</name>
    <dbReference type="NCBI Taxonomy" id="2518991"/>
    <lineage>
        <taxon>Bacteria</taxon>
        <taxon>Pseudomonadati</taxon>
        <taxon>Pseudomonadota</taxon>
        <taxon>Gammaproteobacteria</taxon>
        <taxon>Cellvibrionales</taxon>
        <taxon>Halieaceae</taxon>
        <taxon>Marimicrobium</taxon>
    </lineage>
</organism>
<evidence type="ECO:0000256" key="1">
    <source>
        <dbReference type="ARBA" id="ARBA00004651"/>
    </source>
</evidence>
<proteinExistence type="inferred from homology"/>
<evidence type="ECO:0000256" key="9">
    <source>
        <dbReference type="ARBA" id="ARBA00023303"/>
    </source>
</evidence>
<name>A0ABT3T3S7_9GAMM</name>
<gene>
    <name evidence="12 13" type="primary">crcB</name>
    <name evidence="12" type="synonym">fluC</name>
    <name evidence="13" type="ORF">EYC82_03865</name>
</gene>
<comment type="activity regulation">
    <text evidence="12">Na(+) is not transported, but it plays an essential structural role and its presence is essential for fluoride channel function.</text>
</comment>
<evidence type="ECO:0000256" key="8">
    <source>
        <dbReference type="ARBA" id="ARBA00023136"/>
    </source>
</evidence>
<keyword evidence="6 12" id="KW-0915">Sodium</keyword>
<evidence type="ECO:0000256" key="4">
    <source>
        <dbReference type="ARBA" id="ARBA00022692"/>
    </source>
</evidence>
<protein>
    <recommendedName>
        <fullName evidence="12">Fluoride-specific ion channel FluC</fullName>
    </recommendedName>
</protein>
<dbReference type="InterPro" id="IPR003691">
    <property type="entry name" value="FluC"/>
</dbReference>
<evidence type="ECO:0000256" key="11">
    <source>
        <dbReference type="ARBA" id="ARBA00035585"/>
    </source>
</evidence>
<keyword evidence="4 12" id="KW-0812">Transmembrane</keyword>
<dbReference type="PANTHER" id="PTHR28259">
    <property type="entry name" value="FLUORIDE EXPORT PROTEIN 1-RELATED"/>
    <property type="match status" value="1"/>
</dbReference>
<feature type="transmembrane region" description="Helical" evidence="12">
    <location>
        <begin position="33"/>
        <end position="56"/>
    </location>
</feature>
<feature type="transmembrane region" description="Helical" evidence="12">
    <location>
        <begin position="97"/>
        <end position="118"/>
    </location>
</feature>
<feature type="transmembrane region" description="Helical" evidence="12">
    <location>
        <begin position="68"/>
        <end position="91"/>
    </location>
</feature>
<sequence length="125" mass="13477">MKYLIFVAVGGASGALARHLLANWIHSLWEGEIPVGTLLVNVVGSAAIGVMYVLIMERQMIHTDWREVVMVGFLGAFTTFSTFSLETIVLFEAGHTLHAIGYMLGSAVLCVVMAGLAIQLTRVLA</sequence>
<feature type="binding site" evidence="12">
    <location>
        <position position="75"/>
    </location>
    <ligand>
        <name>Na(+)</name>
        <dbReference type="ChEBI" id="CHEBI:29101"/>
        <note>structural</note>
    </ligand>
</feature>
<keyword evidence="9 12" id="KW-0407">Ion channel</keyword>
<comment type="similarity">
    <text evidence="10 12">Belongs to the fluoride channel Fluc/FEX (TC 1.A.43) family.</text>
</comment>
<dbReference type="PANTHER" id="PTHR28259:SF1">
    <property type="entry name" value="FLUORIDE EXPORT PROTEIN 1-RELATED"/>
    <property type="match status" value="1"/>
</dbReference>
<comment type="subcellular location">
    <subcellularLocation>
        <location evidence="1 12">Cell membrane</location>
        <topology evidence="1 12">Multi-pass membrane protein</topology>
    </subcellularLocation>
</comment>
<keyword evidence="7 12" id="KW-0406">Ion transport</keyword>
<keyword evidence="12" id="KW-0813">Transport</keyword>
<feature type="binding site" evidence="12">
    <location>
        <position position="78"/>
    </location>
    <ligand>
        <name>Na(+)</name>
        <dbReference type="ChEBI" id="CHEBI:29101"/>
        <note>structural</note>
    </ligand>
</feature>
<evidence type="ECO:0000313" key="14">
    <source>
        <dbReference type="Proteomes" id="UP001143304"/>
    </source>
</evidence>
<comment type="function">
    <text evidence="12">Fluoride-specific ion channel. Important for reducing fluoride concentration in the cell, thus reducing its toxicity.</text>
</comment>
<evidence type="ECO:0000256" key="12">
    <source>
        <dbReference type="HAMAP-Rule" id="MF_00454"/>
    </source>
</evidence>
<dbReference type="HAMAP" id="MF_00454">
    <property type="entry name" value="FluC"/>
    <property type="match status" value="1"/>
</dbReference>
<keyword evidence="3" id="KW-0997">Cell inner membrane</keyword>
<comment type="caution">
    <text evidence="13">The sequence shown here is derived from an EMBL/GenBank/DDBJ whole genome shotgun (WGS) entry which is preliminary data.</text>
</comment>
<evidence type="ECO:0000256" key="6">
    <source>
        <dbReference type="ARBA" id="ARBA00023053"/>
    </source>
</evidence>
<dbReference type="Proteomes" id="UP001143304">
    <property type="component" value="Unassembled WGS sequence"/>
</dbReference>
<dbReference type="NCBIfam" id="TIGR00494">
    <property type="entry name" value="crcB"/>
    <property type="match status" value="1"/>
</dbReference>
<dbReference type="EMBL" id="SHNO01000001">
    <property type="protein sequence ID" value="MCX2976486.1"/>
    <property type="molecule type" value="Genomic_DNA"/>
</dbReference>
<evidence type="ECO:0000256" key="5">
    <source>
        <dbReference type="ARBA" id="ARBA00022989"/>
    </source>
</evidence>
<comment type="catalytic activity">
    <reaction evidence="11">
        <text>fluoride(in) = fluoride(out)</text>
        <dbReference type="Rhea" id="RHEA:76159"/>
        <dbReference type="ChEBI" id="CHEBI:17051"/>
    </reaction>
    <physiologicalReaction direction="left-to-right" evidence="11">
        <dbReference type="Rhea" id="RHEA:76160"/>
    </physiologicalReaction>
</comment>
<keyword evidence="12" id="KW-0479">Metal-binding</keyword>
<keyword evidence="8 12" id="KW-0472">Membrane</keyword>
<accession>A0ABT3T3S7</accession>
<evidence type="ECO:0000313" key="13">
    <source>
        <dbReference type="EMBL" id="MCX2976486.1"/>
    </source>
</evidence>
<evidence type="ECO:0000256" key="10">
    <source>
        <dbReference type="ARBA" id="ARBA00035120"/>
    </source>
</evidence>
<evidence type="ECO:0000256" key="2">
    <source>
        <dbReference type="ARBA" id="ARBA00022475"/>
    </source>
</evidence>
<evidence type="ECO:0000256" key="3">
    <source>
        <dbReference type="ARBA" id="ARBA00022519"/>
    </source>
</evidence>
<keyword evidence="5 12" id="KW-1133">Transmembrane helix</keyword>
<keyword evidence="2 12" id="KW-1003">Cell membrane</keyword>
<dbReference type="RefSeq" id="WP_279248236.1">
    <property type="nucleotide sequence ID" value="NZ_SHNO01000001.1"/>
</dbReference>
<reference evidence="13" key="1">
    <citation type="submission" date="2019-02" db="EMBL/GenBank/DDBJ databases">
        <authorList>
            <person name="Li S.-H."/>
        </authorList>
    </citation>
    <scope>NUCLEOTIDE SEQUENCE</scope>
    <source>
        <strain evidence="13">IMCC11814</strain>
    </source>
</reference>
<keyword evidence="14" id="KW-1185">Reference proteome</keyword>
<evidence type="ECO:0000256" key="7">
    <source>
        <dbReference type="ARBA" id="ARBA00023065"/>
    </source>
</evidence>